<dbReference type="AlphaFoldDB" id="A0A1Y2B393"/>
<dbReference type="InterPro" id="IPR050216">
    <property type="entry name" value="LRR_domain-containing"/>
</dbReference>
<comment type="caution">
    <text evidence="8">The sequence shown here is derived from an EMBL/GenBank/DDBJ whole genome shotgun (WGS) entry which is preliminary data.</text>
</comment>
<feature type="disulfide bond" evidence="4">
    <location>
        <begin position="512"/>
        <end position="524"/>
    </location>
</feature>
<keyword evidence="1" id="KW-0433">Leucine-rich repeat</keyword>
<feature type="compositionally biased region" description="Basic and acidic residues" evidence="5">
    <location>
        <begin position="404"/>
        <end position="418"/>
    </location>
</feature>
<dbReference type="Pfam" id="PF13855">
    <property type="entry name" value="LRR_8"/>
    <property type="match status" value="2"/>
</dbReference>
<dbReference type="STRING" id="1754190.A0A1Y2B393"/>
<evidence type="ECO:0000313" key="9">
    <source>
        <dbReference type="Proteomes" id="UP000193920"/>
    </source>
</evidence>
<feature type="disulfide bond" evidence="4">
    <location>
        <begin position="460"/>
        <end position="474"/>
    </location>
</feature>
<dbReference type="InterPro" id="IPR032675">
    <property type="entry name" value="LRR_dom_sf"/>
</dbReference>
<dbReference type="OrthoDB" id="1668230at2759"/>
<protein>
    <submittedName>
        <fullName evidence="8">L domain-like protein</fullName>
    </submittedName>
</protein>
<dbReference type="InterPro" id="IPR001611">
    <property type="entry name" value="Leu-rich_rpt"/>
</dbReference>
<keyword evidence="9" id="KW-1185">Reference proteome</keyword>
<dbReference type="CDD" id="cd00035">
    <property type="entry name" value="ChtBD1"/>
    <property type="match status" value="2"/>
</dbReference>
<sequence length="543" mass="60875">MNFKEILLVSLFQFSTTFALNCSELKDIFTKEYGLTFKEYMVSIPNYRLFGEEKVFGEETFCTENSDGEITNLDLCFNQEFSPEIIFDIPTLETLKFSFCKLSSLPDKFDNLPNLRKLDIEYTNLSSVPESIFTLKNLENLSFVVNGITSIPDKFDTLPNLKELVLTENEIGTFPDSLFSVKGLEKLDLRYCEIASLNDKLEKIDTFTNLKTLIISGNEYDTLPNAVFKLSNLEDLELHSTKLSSIPDNFIAFPNLKILYINANGLDAVPESIFDLSNLEQLNIGNFNVTSIPDKFNDLPKLKYVSIYRSAITSIPDSLNTLEDLEVVSITDNEDLDAVVLTNPKLVECNYYGSKSVCKPKDNVVCGNSFSLCNDASEPLEPLTDANDTNDEQDEVQKSHVKIINDKETSDEEKKINDEESEVENEKDDNEVPIETVKELKISEDGRCGKDFGVCREGFCCSILGWCGNSETHCKISKGCQSEFGHCIKDAEKYEEENISKDGRCGEGFGRCGKGTCCSRLGWCGTSDAYCGTGCQSKYGQCK</sequence>
<proteinExistence type="predicted"/>
<dbReference type="InterPro" id="IPR036861">
    <property type="entry name" value="Endochitinase-like_sf"/>
</dbReference>
<organism evidence="8 9">
    <name type="scientific">Neocallimastix californiae</name>
    <dbReference type="NCBI Taxonomy" id="1754190"/>
    <lineage>
        <taxon>Eukaryota</taxon>
        <taxon>Fungi</taxon>
        <taxon>Fungi incertae sedis</taxon>
        <taxon>Chytridiomycota</taxon>
        <taxon>Chytridiomycota incertae sedis</taxon>
        <taxon>Neocallimastigomycetes</taxon>
        <taxon>Neocallimastigales</taxon>
        <taxon>Neocallimastigaceae</taxon>
        <taxon>Neocallimastix</taxon>
    </lineage>
</organism>
<evidence type="ECO:0000256" key="1">
    <source>
        <dbReference type="ARBA" id="ARBA00022614"/>
    </source>
</evidence>
<feature type="region of interest" description="Disordered" evidence="5">
    <location>
        <begin position="404"/>
        <end position="429"/>
    </location>
</feature>
<dbReference type="InterPro" id="IPR018371">
    <property type="entry name" value="Chitin-binding_1_CS"/>
</dbReference>
<keyword evidence="6" id="KW-0732">Signal</keyword>
<dbReference type="InterPro" id="IPR001002">
    <property type="entry name" value="Chitin-bd_1"/>
</dbReference>
<dbReference type="SUPFAM" id="SSF52058">
    <property type="entry name" value="L domain-like"/>
    <property type="match status" value="1"/>
</dbReference>
<name>A0A1Y2B393_9FUNG</name>
<evidence type="ECO:0000313" key="8">
    <source>
        <dbReference type="EMBL" id="ORY29194.1"/>
    </source>
</evidence>
<dbReference type="EMBL" id="MCOG01000181">
    <property type="protein sequence ID" value="ORY29194.1"/>
    <property type="molecule type" value="Genomic_DNA"/>
</dbReference>
<keyword evidence="3" id="KW-0677">Repeat</keyword>
<reference evidence="8 9" key="1">
    <citation type="submission" date="2016-08" db="EMBL/GenBank/DDBJ databases">
        <title>A Parts List for Fungal Cellulosomes Revealed by Comparative Genomics.</title>
        <authorList>
            <consortium name="DOE Joint Genome Institute"/>
            <person name="Haitjema C.H."/>
            <person name="Gilmore S.P."/>
            <person name="Henske J.K."/>
            <person name="Solomon K.V."/>
            <person name="De Groot R."/>
            <person name="Kuo A."/>
            <person name="Mondo S.J."/>
            <person name="Salamov A.A."/>
            <person name="Labutti K."/>
            <person name="Zhao Z."/>
            <person name="Chiniquy J."/>
            <person name="Barry K."/>
            <person name="Brewer H.M."/>
            <person name="Purvine S.O."/>
            <person name="Wright A.T."/>
            <person name="Boxma B."/>
            <person name="Van Alen T."/>
            <person name="Hackstein J.H."/>
            <person name="Baker S.E."/>
            <person name="Grigoriev I.V."/>
            <person name="O'Malley M.A."/>
        </authorList>
    </citation>
    <scope>NUCLEOTIDE SEQUENCE [LARGE SCALE GENOMIC DNA]</scope>
    <source>
        <strain evidence="8 9">G1</strain>
    </source>
</reference>
<dbReference type="Proteomes" id="UP000193920">
    <property type="component" value="Unassembled WGS sequence"/>
</dbReference>
<dbReference type="GO" id="GO:0005737">
    <property type="term" value="C:cytoplasm"/>
    <property type="evidence" value="ECO:0007669"/>
    <property type="project" value="TreeGrafter"/>
</dbReference>
<dbReference type="PROSITE" id="PS00026">
    <property type="entry name" value="CHIT_BIND_I_1"/>
    <property type="match status" value="1"/>
</dbReference>
<feature type="domain" description="Chitin-binding type-1" evidence="7">
    <location>
        <begin position="502"/>
        <end position="543"/>
    </location>
</feature>
<dbReference type="PANTHER" id="PTHR48051:SF1">
    <property type="entry name" value="RAS SUPPRESSOR PROTEIN 1"/>
    <property type="match status" value="1"/>
</dbReference>
<dbReference type="Pfam" id="PF00187">
    <property type="entry name" value="Chitin_bind_1"/>
    <property type="match status" value="1"/>
</dbReference>
<dbReference type="SMART" id="SM00369">
    <property type="entry name" value="LRR_TYP"/>
    <property type="match status" value="6"/>
</dbReference>
<accession>A0A1Y2B393</accession>
<gene>
    <name evidence="8" type="ORF">LY90DRAFT_673963</name>
</gene>
<evidence type="ECO:0000256" key="4">
    <source>
        <dbReference type="PROSITE-ProRule" id="PRU00261"/>
    </source>
</evidence>
<evidence type="ECO:0000256" key="2">
    <source>
        <dbReference type="ARBA" id="ARBA00022669"/>
    </source>
</evidence>
<dbReference type="InterPro" id="IPR003591">
    <property type="entry name" value="Leu-rich_rpt_typical-subtyp"/>
</dbReference>
<dbReference type="GO" id="GO:0008061">
    <property type="term" value="F:chitin binding"/>
    <property type="evidence" value="ECO:0007669"/>
    <property type="project" value="UniProtKB-UniRule"/>
</dbReference>
<dbReference type="Gene3D" id="3.80.10.10">
    <property type="entry name" value="Ribonuclease Inhibitor"/>
    <property type="match status" value="1"/>
</dbReference>
<dbReference type="PROSITE" id="PS50941">
    <property type="entry name" value="CHIT_BIND_I_2"/>
    <property type="match status" value="2"/>
</dbReference>
<keyword evidence="4" id="KW-1015">Disulfide bond</keyword>
<evidence type="ECO:0000256" key="5">
    <source>
        <dbReference type="SAM" id="MobiDB-lite"/>
    </source>
</evidence>
<dbReference type="SUPFAM" id="SSF57016">
    <property type="entry name" value="Plant lectins/antimicrobial peptides"/>
    <property type="match status" value="2"/>
</dbReference>
<feature type="disulfide bond" evidence="4">
    <location>
        <begin position="517"/>
        <end position="531"/>
    </location>
</feature>
<dbReference type="PANTHER" id="PTHR48051">
    <property type="match status" value="1"/>
</dbReference>
<feature type="domain" description="Chitin-binding type-1" evidence="7">
    <location>
        <begin position="445"/>
        <end position="489"/>
    </location>
</feature>
<dbReference type="Gene3D" id="3.30.60.10">
    <property type="entry name" value="Endochitinase-like"/>
    <property type="match status" value="2"/>
</dbReference>
<feature type="disulfide bond" evidence="4">
    <location>
        <begin position="455"/>
        <end position="467"/>
    </location>
</feature>
<evidence type="ECO:0000259" key="7">
    <source>
        <dbReference type="PROSITE" id="PS50941"/>
    </source>
</evidence>
<feature type="signal peptide" evidence="6">
    <location>
        <begin position="1"/>
        <end position="19"/>
    </location>
</feature>
<dbReference type="SMART" id="SM00270">
    <property type="entry name" value="ChtBD1"/>
    <property type="match status" value="2"/>
</dbReference>
<feature type="compositionally biased region" description="Acidic residues" evidence="5">
    <location>
        <begin position="419"/>
        <end position="429"/>
    </location>
</feature>
<evidence type="ECO:0000256" key="6">
    <source>
        <dbReference type="SAM" id="SignalP"/>
    </source>
</evidence>
<feature type="chain" id="PRO_5012169227" evidence="6">
    <location>
        <begin position="20"/>
        <end position="543"/>
    </location>
</feature>
<evidence type="ECO:0000256" key="3">
    <source>
        <dbReference type="ARBA" id="ARBA00022737"/>
    </source>
</evidence>
<comment type="caution">
    <text evidence="4">Lacks conserved residue(s) required for the propagation of feature annotation.</text>
</comment>
<keyword evidence="2 4" id="KW-0147">Chitin-binding</keyword>